<keyword evidence="2" id="KW-0472">Membrane</keyword>
<sequence>MSSPTRAAPQALTTPFVPPPSCANQFITTSFVSSSTTVTVLASGPADARFSACQPPGWDSGGESSGLNGFRFSPAVCPSGWTAYNLGGTMLSDVTTAYCCSSGFTHSLYWNQIDGISPTACFANISDTTAPTATASSALSPHGFRVHNAWHISWEASDIPSLSPTPPPFATCITSPVIRSWVPGATVEPDAFLVPEGVECNDGTSRWSKAQTASFFFLIVGLPTIILAIVVTCLVVCCCRRRRRVREGREREGGPWRLVAKADIAQADGDGVRTGGGPRPAPE</sequence>
<evidence type="ECO:0000313" key="3">
    <source>
        <dbReference type="EMBL" id="KAK4100218.1"/>
    </source>
</evidence>
<evidence type="ECO:0000256" key="2">
    <source>
        <dbReference type="SAM" id="Phobius"/>
    </source>
</evidence>
<evidence type="ECO:0000313" key="4">
    <source>
        <dbReference type="Proteomes" id="UP001305647"/>
    </source>
</evidence>
<dbReference type="AlphaFoldDB" id="A0AAN6PYL8"/>
<organism evidence="3 4">
    <name type="scientific">Parathielavia hyrcaniae</name>
    <dbReference type="NCBI Taxonomy" id="113614"/>
    <lineage>
        <taxon>Eukaryota</taxon>
        <taxon>Fungi</taxon>
        <taxon>Dikarya</taxon>
        <taxon>Ascomycota</taxon>
        <taxon>Pezizomycotina</taxon>
        <taxon>Sordariomycetes</taxon>
        <taxon>Sordariomycetidae</taxon>
        <taxon>Sordariales</taxon>
        <taxon>Chaetomiaceae</taxon>
        <taxon>Parathielavia</taxon>
    </lineage>
</organism>
<reference evidence="3" key="1">
    <citation type="journal article" date="2023" name="Mol. Phylogenet. Evol.">
        <title>Genome-scale phylogeny and comparative genomics of the fungal order Sordariales.</title>
        <authorList>
            <person name="Hensen N."/>
            <person name="Bonometti L."/>
            <person name="Westerberg I."/>
            <person name="Brannstrom I.O."/>
            <person name="Guillou S."/>
            <person name="Cros-Aarteil S."/>
            <person name="Calhoun S."/>
            <person name="Haridas S."/>
            <person name="Kuo A."/>
            <person name="Mondo S."/>
            <person name="Pangilinan J."/>
            <person name="Riley R."/>
            <person name="LaButti K."/>
            <person name="Andreopoulos B."/>
            <person name="Lipzen A."/>
            <person name="Chen C."/>
            <person name="Yan M."/>
            <person name="Daum C."/>
            <person name="Ng V."/>
            <person name="Clum A."/>
            <person name="Steindorff A."/>
            <person name="Ohm R.A."/>
            <person name="Martin F."/>
            <person name="Silar P."/>
            <person name="Natvig D.O."/>
            <person name="Lalanne C."/>
            <person name="Gautier V."/>
            <person name="Ament-Velasquez S.L."/>
            <person name="Kruys A."/>
            <person name="Hutchinson M.I."/>
            <person name="Powell A.J."/>
            <person name="Barry K."/>
            <person name="Miller A.N."/>
            <person name="Grigoriev I.V."/>
            <person name="Debuchy R."/>
            <person name="Gladieux P."/>
            <person name="Hiltunen Thoren M."/>
            <person name="Johannesson H."/>
        </authorList>
    </citation>
    <scope>NUCLEOTIDE SEQUENCE</scope>
    <source>
        <strain evidence="3">CBS 757.83</strain>
    </source>
</reference>
<protein>
    <submittedName>
        <fullName evidence="3">Uncharacterized protein</fullName>
    </submittedName>
</protein>
<feature type="region of interest" description="Disordered" evidence="1">
    <location>
        <begin position="261"/>
        <end position="283"/>
    </location>
</feature>
<dbReference type="Proteomes" id="UP001305647">
    <property type="component" value="Unassembled WGS sequence"/>
</dbReference>
<comment type="caution">
    <text evidence="3">The sequence shown here is derived from an EMBL/GenBank/DDBJ whole genome shotgun (WGS) entry which is preliminary data.</text>
</comment>
<reference evidence="3" key="2">
    <citation type="submission" date="2023-05" db="EMBL/GenBank/DDBJ databases">
        <authorList>
            <consortium name="Lawrence Berkeley National Laboratory"/>
            <person name="Steindorff A."/>
            <person name="Hensen N."/>
            <person name="Bonometti L."/>
            <person name="Westerberg I."/>
            <person name="Brannstrom I.O."/>
            <person name="Guillou S."/>
            <person name="Cros-Aarteil S."/>
            <person name="Calhoun S."/>
            <person name="Haridas S."/>
            <person name="Kuo A."/>
            <person name="Mondo S."/>
            <person name="Pangilinan J."/>
            <person name="Riley R."/>
            <person name="Labutti K."/>
            <person name="Andreopoulos B."/>
            <person name="Lipzen A."/>
            <person name="Chen C."/>
            <person name="Yanf M."/>
            <person name="Daum C."/>
            <person name="Ng V."/>
            <person name="Clum A."/>
            <person name="Ohm R."/>
            <person name="Martin F."/>
            <person name="Silar P."/>
            <person name="Natvig D."/>
            <person name="Lalanne C."/>
            <person name="Gautier V."/>
            <person name="Ament-Velasquez S.L."/>
            <person name="Kruys A."/>
            <person name="Hutchinson M.I."/>
            <person name="Powell A.J."/>
            <person name="Barry K."/>
            <person name="Miller A.N."/>
            <person name="Grigoriev I.V."/>
            <person name="Debuchy R."/>
            <person name="Gladieux P."/>
            <person name="Thoren M.H."/>
            <person name="Johannesson H."/>
        </authorList>
    </citation>
    <scope>NUCLEOTIDE SEQUENCE</scope>
    <source>
        <strain evidence="3">CBS 757.83</strain>
    </source>
</reference>
<keyword evidence="2" id="KW-0812">Transmembrane</keyword>
<accession>A0AAN6PYL8</accession>
<gene>
    <name evidence="3" type="ORF">N658DRAFT_497447</name>
</gene>
<keyword evidence="4" id="KW-1185">Reference proteome</keyword>
<dbReference type="EMBL" id="MU863642">
    <property type="protein sequence ID" value="KAK4100218.1"/>
    <property type="molecule type" value="Genomic_DNA"/>
</dbReference>
<proteinExistence type="predicted"/>
<feature type="compositionally biased region" description="Gly residues" evidence="1">
    <location>
        <begin position="272"/>
        <end position="283"/>
    </location>
</feature>
<name>A0AAN6PYL8_9PEZI</name>
<keyword evidence="2" id="KW-1133">Transmembrane helix</keyword>
<feature type="transmembrane region" description="Helical" evidence="2">
    <location>
        <begin position="215"/>
        <end position="239"/>
    </location>
</feature>
<evidence type="ECO:0000256" key="1">
    <source>
        <dbReference type="SAM" id="MobiDB-lite"/>
    </source>
</evidence>